<sequence length="326" mass="36374">MPDPKLQAYLASHYLSGPKADAILARTEGGDKPKKKKKRRLDPASASASASTGLVLKDEDDAWKNAGGADDDDDDELGFAPQVVKDRGSSGFKKASWNSVRQGQGSAGSTPQPTDDAGQASTTPQPQDSPAEPVIKAGLKTKEQMKAERLAREQRAKEQEAAAATGSSSRSVEAAEAAVDRPDQETVYRDASGRRIDVKAEEEERRRQKLLEERKKRERDEWGKGLTQRREREEEARRLAQLRDARIEQRADDDDVVRHFKSVERWDDPALAFMTKKRSAGPQKPSPGYRWDGVDRSNGFEKMLFQRKNALSRRDAEARAWGQEDM</sequence>
<dbReference type="Pfam" id="PF09736">
    <property type="entry name" value="Bud13"/>
    <property type="match status" value="1"/>
</dbReference>
<evidence type="ECO:0000313" key="3">
    <source>
        <dbReference type="EMBL" id="SPO34796.1"/>
    </source>
</evidence>
<dbReference type="GO" id="GO:0070274">
    <property type="term" value="C:RES complex"/>
    <property type="evidence" value="ECO:0007669"/>
    <property type="project" value="TreeGrafter"/>
</dbReference>
<evidence type="ECO:0000313" key="4">
    <source>
        <dbReference type="Proteomes" id="UP000323386"/>
    </source>
</evidence>
<comment type="similarity">
    <text evidence="1">Belongs to the CWC26 family.</text>
</comment>
<proteinExistence type="inferred from homology"/>
<accession>A0A5C3ETE0</accession>
<dbReference type="PANTHER" id="PTHR31809">
    <property type="entry name" value="BUD13 HOMOLOG"/>
    <property type="match status" value="1"/>
</dbReference>
<dbReference type="GO" id="GO:0005684">
    <property type="term" value="C:U2-type spliceosomal complex"/>
    <property type="evidence" value="ECO:0007669"/>
    <property type="project" value="TreeGrafter"/>
</dbReference>
<evidence type="ECO:0000256" key="1">
    <source>
        <dbReference type="ARBA" id="ARBA00011069"/>
    </source>
</evidence>
<dbReference type="InterPro" id="IPR051112">
    <property type="entry name" value="CWC26_splicing_factor"/>
</dbReference>
<gene>
    <name evidence="3" type="ORF">PSFLO_00267</name>
</gene>
<feature type="compositionally biased region" description="Low complexity" evidence="2">
    <location>
        <begin position="161"/>
        <end position="177"/>
    </location>
</feature>
<organism evidence="3 4">
    <name type="scientific">Pseudozyma flocculosa</name>
    <dbReference type="NCBI Taxonomy" id="84751"/>
    <lineage>
        <taxon>Eukaryota</taxon>
        <taxon>Fungi</taxon>
        <taxon>Dikarya</taxon>
        <taxon>Basidiomycota</taxon>
        <taxon>Ustilaginomycotina</taxon>
        <taxon>Ustilaginomycetes</taxon>
        <taxon>Ustilaginales</taxon>
        <taxon>Ustilaginaceae</taxon>
        <taxon>Pseudozyma</taxon>
    </lineage>
</organism>
<feature type="compositionally biased region" description="Polar residues" evidence="2">
    <location>
        <begin position="96"/>
        <end position="128"/>
    </location>
</feature>
<evidence type="ECO:0000256" key="2">
    <source>
        <dbReference type="SAM" id="MobiDB-lite"/>
    </source>
</evidence>
<feature type="region of interest" description="Disordered" evidence="2">
    <location>
        <begin position="20"/>
        <end position="235"/>
    </location>
</feature>
<name>A0A5C3ETE0_9BASI</name>
<feature type="compositionally biased region" description="Basic and acidic residues" evidence="2">
    <location>
        <begin position="178"/>
        <end position="235"/>
    </location>
</feature>
<keyword evidence="4" id="KW-1185">Reference proteome</keyword>
<feature type="compositionally biased region" description="Basic and acidic residues" evidence="2">
    <location>
        <begin position="140"/>
        <end position="160"/>
    </location>
</feature>
<dbReference type="PANTHER" id="PTHR31809:SF0">
    <property type="entry name" value="BUD13 HOMOLOG"/>
    <property type="match status" value="1"/>
</dbReference>
<feature type="region of interest" description="Disordered" evidence="2">
    <location>
        <begin position="274"/>
        <end position="295"/>
    </location>
</feature>
<dbReference type="Proteomes" id="UP000323386">
    <property type="component" value="Unassembled WGS sequence"/>
</dbReference>
<protein>
    <submittedName>
        <fullName evidence="3">Related to BUD13 - subunit of the RES complex, required for pre-mRNA retention and splicing</fullName>
    </submittedName>
</protein>
<dbReference type="GO" id="GO:0003723">
    <property type="term" value="F:RNA binding"/>
    <property type="evidence" value="ECO:0007669"/>
    <property type="project" value="TreeGrafter"/>
</dbReference>
<dbReference type="GO" id="GO:0000398">
    <property type="term" value="P:mRNA splicing, via spliceosome"/>
    <property type="evidence" value="ECO:0007669"/>
    <property type="project" value="TreeGrafter"/>
</dbReference>
<dbReference type="InterPro" id="IPR018609">
    <property type="entry name" value="Bud13"/>
</dbReference>
<dbReference type="EMBL" id="OOIP01000001">
    <property type="protein sequence ID" value="SPO34796.1"/>
    <property type="molecule type" value="Genomic_DNA"/>
</dbReference>
<dbReference type="OrthoDB" id="6022at2759"/>
<dbReference type="AlphaFoldDB" id="A0A5C3ETE0"/>
<reference evidence="3 4" key="1">
    <citation type="submission" date="2018-03" db="EMBL/GenBank/DDBJ databases">
        <authorList>
            <person name="Guldener U."/>
        </authorList>
    </citation>
    <scope>NUCLEOTIDE SEQUENCE [LARGE SCALE GENOMIC DNA]</scope>
    <source>
        <strain evidence="3 4">DAOM196992</strain>
    </source>
</reference>